<accession>A0A382PE41</accession>
<sequence>MSILRNISTGRLPAPALMVRTGVHIALGMLGVILVAQTISAEWGLPAQSLMQVVAVYTGISVFVCIQLRNHMPQRNFGAANFLTLIRAVIVSLFAGIVGHSSLVPEMGAWLLVYVGTIALILDGIDGWIARRLRLHSLFGARFDLEVDAAFIFILSLLVWDSGKVGAWVLLGGAMRYLFVFAGCAIRALRQPLPPNRRRQIACVIQTATLLFSLSPDVQPIVASSANGVALTILIISFGRDVRLLLASERAAGIHP</sequence>
<gene>
    <name evidence="3" type="ORF">METZ01_LOCUS324527</name>
</gene>
<feature type="transmembrane region" description="Helical" evidence="2">
    <location>
        <begin position="109"/>
        <end position="129"/>
    </location>
</feature>
<dbReference type="GO" id="GO:0008654">
    <property type="term" value="P:phospholipid biosynthetic process"/>
    <property type="evidence" value="ECO:0007669"/>
    <property type="project" value="InterPro"/>
</dbReference>
<keyword evidence="2" id="KW-1133">Transmembrane helix</keyword>
<evidence type="ECO:0008006" key="4">
    <source>
        <dbReference type="Google" id="ProtNLM"/>
    </source>
</evidence>
<dbReference type="InterPro" id="IPR048254">
    <property type="entry name" value="CDP_ALCOHOL_P_TRANSF_CS"/>
</dbReference>
<keyword evidence="2" id="KW-0812">Transmembrane</keyword>
<keyword evidence="1" id="KW-0808">Transferase</keyword>
<evidence type="ECO:0000313" key="3">
    <source>
        <dbReference type="EMBL" id="SVC71673.1"/>
    </source>
</evidence>
<dbReference type="InterPro" id="IPR043130">
    <property type="entry name" value="CDP-OH_PTrfase_TM_dom"/>
</dbReference>
<protein>
    <recommendedName>
        <fullName evidence="4">CDP-alcohol phosphatidyltransferase</fullName>
    </recommendedName>
</protein>
<feature type="transmembrane region" description="Helical" evidence="2">
    <location>
        <begin position="45"/>
        <end position="66"/>
    </location>
</feature>
<dbReference type="InterPro" id="IPR000462">
    <property type="entry name" value="CDP-OH_P_trans"/>
</dbReference>
<dbReference type="EMBL" id="UINC01106778">
    <property type="protein sequence ID" value="SVC71673.1"/>
    <property type="molecule type" value="Genomic_DNA"/>
</dbReference>
<dbReference type="PROSITE" id="PS00379">
    <property type="entry name" value="CDP_ALCOHOL_P_TRANSF"/>
    <property type="match status" value="1"/>
</dbReference>
<organism evidence="3">
    <name type="scientific">marine metagenome</name>
    <dbReference type="NCBI Taxonomy" id="408172"/>
    <lineage>
        <taxon>unclassified sequences</taxon>
        <taxon>metagenomes</taxon>
        <taxon>ecological metagenomes</taxon>
    </lineage>
</organism>
<feature type="transmembrane region" description="Helical" evidence="2">
    <location>
        <begin position="141"/>
        <end position="160"/>
    </location>
</feature>
<proteinExistence type="predicted"/>
<dbReference type="Gene3D" id="1.20.120.1760">
    <property type="match status" value="1"/>
</dbReference>
<dbReference type="GO" id="GO:0016020">
    <property type="term" value="C:membrane"/>
    <property type="evidence" value="ECO:0007669"/>
    <property type="project" value="InterPro"/>
</dbReference>
<reference evidence="3" key="1">
    <citation type="submission" date="2018-05" db="EMBL/GenBank/DDBJ databases">
        <authorList>
            <person name="Lanie J.A."/>
            <person name="Ng W.-L."/>
            <person name="Kazmierczak K.M."/>
            <person name="Andrzejewski T.M."/>
            <person name="Davidsen T.M."/>
            <person name="Wayne K.J."/>
            <person name="Tettelin H."/>
            <person name="Glass J.I."/>
            <person name="Rusch D."/>
            <person name="Podicherti R."/>
            <person name="Tsui H.-C.T."/>
            <person name="Winkler M.E."/>
        </authorList>
    </citation>
    <scope>NUCLEOTIDE SEQUENCE</scope>
</reference>
<feature type="transmembrane region" description="Helical" evidence="2">
    <location>
        <begin position="21"/>
        <end position="39"/>
    </location>
</feature>
<dbReference type="Pfam" id="PF01066">
    <property type="entry name" value="CDP-OH_P_transf"/>
    <property type="match status" value="1"/>
</dbReference>
<dbReference type="GO" id="GO:0016780">
    <property type="term" value="F:phosphotransferase activity, for other substituted phosphate groups"/>
    <property type="evidence" value="ECO:0007669"/>
    <property type="project" value="InterPro"/>
</dbReference>
<feature type="transmembrane region" description="Helical" evidence="2">
    <location>
        <begin position="78"/>
        <end position="97"/>
    </location>
</feature>
<evidence type="ECO:0000256" key="2">
    <source>
        <dbReference type="SAM" id="Phobius"/>
    </source>
</evidence>
<evidence type="ECO:0000256" key="1">
    <source>
        <dbReference type="ARBA" id="ARBA00022679"/>
    </source>
</evidence>
<keyword evidence="2" id="KW-0472">Membrane</keyword>
<dbReference type="AlphaFoldDB" id="A0A382PE41"/>
<feature type="transmembrane region" description="Helical" evidence="2">
    <location>
        <begin position="166"/>
        <end position="189"/>
    </location>
</feature>
<name>A0A382PE41_9ZZZZ</name>